<keyword evidence="2" id="KW-1185">Reference proteome</keyword>
<protein>
    <submittedName>
        <fullName evidence="1">Uncharacterized protein</fullName>
    </submittedName>
</protein>
<organism evidence="1 2">
    <name type="scientific">Mycolicibacter terrae</name>
    <dbReference type="NCBI Taxonomy" id="1788"/>
    <lineage>
        <taxon>Bacteria</taxon>
        <taxon>Bacillati</taxon>
        <taxon>Actinomycetota</taxon>
        <taxon>Actinomycetes</taxon>
        <taxon>Mycobacteriales</taxon>
        <taxon>Mycobacteriaceae</taxon>
        <taxon>Mycolicibacter</taxon>
    </lineage>
</organism>
<dbReference type="EMBL" id="AP022564">
    <property type="protein sequence ID" value="BBX21629.1"/>
    <property type="molecule type" value="Genomic_DNA"/>
</dbReference>
<accession>A0AAD1MH60</accession>
<sequence length="50" mass="4865">MPAAATLLAIKWGLKDAGLICVAVLLAALAGARALAAQPSGSSAKKTSLC</sequence>
<reference evidence="1 2" key="1">
    <citation type="journal article" date="2019" name="Emerg. Microbes Infect.">
        <title>Comprehensive subspecies identification of 175 nontuberculous mycobacteria species based on 7547 genomic profiles.</title>
        <authorList>
            <person name="Matsumoto Y."/>
            <person name="Kinjo T."/>
            <person name="Motooka D."/>
            <person name="Nabeya D."/>
            <person name="Jung N."/>
            <person name="Uechi K."/>
            <person name="Horii T."/>
            <person name="Iida T."/>
            <person name="Fujita J."/>
            <person name="Nakamura S."/>
        </authorList>
    </citation>
    <scope>NUCLEOTIDE SEQUENCE [LARGE SCALE GENOMIC DNA]</scope>
    <source>
        <strain evidence="1 2">JCM 12143</strain>
    </source>
</reference>
<evidence type="ECO:0000313" key="2">
    <source>
        <dbReference type="Proteomes" id="UP000467636"/>
    </source>
</evidence>
<gene>
    <name evidence="1" type="ORF">MTER_10400</name>
</gene>
<dbReference type="RefSeq" id="WP_308214922.1">
    <property type="nucleotide sequence ID" value="NZ_AP022564.1"/>
</dbReference>
<evidence type="ECO:0000313" key="1">
    <source>
        <dbReference type="EMBL" id="BBX21629.1"/>
    </source>
</evidence>
<proteinExistence type="predicted"/>
<name>A0AAD1MH60_9MYCO</name>
<dbReference type="AlphaFoldDB" id="A0AAD1MH60"/>
<dbReference type="Proteomes" id="UP000467636">
    <property type="component" value="Chromosome"/>
</dbReference>